<dbReference type="FunFam" id="3.30.565.10:FF:000010">
    <property type="entry name" value="Sensor histidine kinase RcsC"/>
    <property type="match status" value="1"/>
</dbReference>
<feature type="domain" description="Histidine kinase" evidence="19">
    <location>
        <begin position="64"/>
        <end position="289"/>
    </location>
</feature>
<dbReference type="InterPro" id="IPR005467">
    <property type="entry name" value="His_kinase_dom"/>
</dbReference>
<evidence type="ECO:0000256" key="16">
    <source>
        <dbReference type="PROSITE-ProRule" id="PRU00110"/>
    </source>
</evidence>
<name>A0A1M7XVN1_9BACT</name>
<dbReference type="Pfam" id="PF00072">
    <property type="entry name" value="Response_reg"/>
    <property type="match status" value="2"/>
</dbReference>
<feature type="domain" description="Response regulatory" evidence="20">
    <location>
        <begin position="463"/>
        <end position="581"/>
    </location>
</feature>
<dbReference type="PRINTS" id="PR00344">
    <property type="entry name" value="BCTRLSENSOR"/>
</dbReference>
<feature type="modified residue" description="4-aspartylphosphate" evidence="17">
    <location>
        <position position="514"/>
    </location>
</feature>
<keyword evidence="5 17" id="KW-0597">Phosphoprotein</keyword>
<dbReference type="GO" id="GO:0005524">
    <property type="term" value="F:ATP binding"/>
    <property type="evidence" value="ECO:0007669"/>
    <property type="project" value="UniProtKB-KW"/>
</dbReference>
<keyword evidence="7" id="KW-0812">Transmembrane</keyword>
<keyword evidence="6" id="KW-0808">Transferase</keyword>
<dbReference type="GO" id="GO:0005886">
    <property type="term" value="C:plasma membrane"/>
    <property type="evidence" value="ECO:0007669"/>
    <property type="project" value="UniProtKB-SubCell"/>
</dbReference>
<dbReference type="PROSITE" id="PS50110">
    <property type="entry name" value="RESPONSE_REGULATORY"/>
    <property type="match status" value="2"/>
</dbReference>
<feature type="domain" description="HPt" evidence="21">
    <location>
        <begin position="624"/>
        <end position="725"/>
    </location>
</feature>
<dbReference type="Pfam" id="PF00512">
    <property type="entry name" value="HisKA"/>
    <property type="match status" value="1"/>
</dbReference>
<sequence>MSENTEQEIKRLQNQLVSAERKSEILSNILKETVAEYDNAIHELKMAKTLADEASRTKSEFLANMSHEIRTPMNAIIGLTNLTLKTDLTMMQKGYLSRVRDSSLLLLSLINDILDFSKIEAGKLELENSEFMLNHVIDRVANLFREKVAEKGIELFYIIERDVPLLLIGDAFRVGQILINLISNAIKFTSQGEIVVRASKSDGDQLALPDKAELLLSVTDTGMGIPEEKLNTLFDPFTQADGTVTRKFGGTGLGLSICHRLVALMNGRIQVESEVEKGTTFKIYLPLVYAVEQRHYSLKSPSCLTGMNVLLVNPQATGREILTEMLQSFDFSVTAVASLQDGVKALEEAASNHFFRLVLIDANSPERTSLIISDTILSNPRLSINQPKIIIITAYGGEDMHLPAKLLGGQTGIDRYLIKPVNSSELFNSIMEVFGQHEAIVPKLTTEGDGLTDIDSSKVQGARVLLVEDNRANQEVAVAMLKQLGLDVAVADNGQAAVEMILHSASTFDLVIMDVQMPVMDGYEATRIIRKTFKHSELPIIAMTAHALKGDREKCLKAGMNDYLSKPIDERVLSTVLVQWITSQRSERSTARPSDAHAESAWENMPEQIPGFDLVAGMGQVMGNTGMYRKILKASLMTFEKTAAALPQHLESHNYKELEFFSHSIKGVSGNIGAQALFQASSAFNDMLRKKDHGDLQTLAETFVGELNRAIQSLQNVFSHELSDTSDVGTNGNDTLVDLAAVTPILCELDVHLRNNSSRARHSFFALQKTMKGFKQYQRHMDSLEKAVYMLDSDRAILIVSQLANQLGVRLQESD</sequence>
<dbReference type="InterPro" id="IPR003661">
    <property type="entry name" value="HisK_dim/P_dom"/>
</dbReference>
<dbReference type="SUPFAM" id="SSF47384">
    <property type="entry name" value="Homodimeric domain of signal transducing histidine kinase"/>
    <property type="match status" value="1"/>
</dbReference>
<gene>
    <name evidence="22" type="ORF">SAMN02745220_00096</name>
</gene>
<dbReference type="SMART" id="SM00388">
    <property type="entry name" value="HisKA"/>
    <property type="match status" value="1"/>
</dbReference>
<evidence type="ECO:0000256" key="3">
    <source>
        <dbReference type="ARBA" id="ARBA00012438"/>
    </source>
</evidence>
<keyword evidence="23" id="KW-1185">Reference proteome</keyword>
<dbReference type="InterPro" id="IPR036097">
    <property type="entry name" value="HisK_dim/P_sf"/>
</dbReference>
<dbReference type="GO" id="GO:0000155">
    <property type="term" value="F:phosphorelay sensor kinase activity"/>
    <property type="evidence" value="ECO:0007669"/>
    <property type="project" value="InterPro"/>
</dbReference>
<protein>
    <recommendedName>
        <fullName evidence="15">Sensory/regulatory protein RpfC</fullName>
        <ecNumber evidence="3">2.7.13.3</ecNumber>
    </recommendedName>
</protein>
<dbReference type="PANTHER" id="PTHR45339:SF1">
    <property type="entry name" value="HYBRID SIGNAL TRANSDUCTION HISTIDINE KINASE J"/>
    <property type="match status" value="1"/>
</dbReference>
<dbReference type="EMBL" id="FRFE01000001">
    <property type="protein sequence ID" value="SHO42692.1"/>
    <property type="molecule type" value="Genomic_DNA"/>
</dbReference>
<comment type="catalytic activity">
    <reaction evidence="1">
        <text>ATP + protein L-histidine = ADP + protein N-phospho-L-histidine.</text>
        <dbReference type="EC" id="2.7.13.3"/>
    </reaction>
</comment>
<dbReference type="InterPro" id="IPR008207">
    <property type="entry name" value="Sig_transdc_His_kin_Hpt_dom"/>
</dbReference>
<dbReference type="Proteomes" id="UP000184603">
    <property type="component" value="Unassembled WGS sequence"/>
</dbReference>
<dbReference type="SUPFAM" id="SSF47226">
    <property type="entry name" value="Histidine-containing phosphotransfer domain, HPT domain"/>
    <property type="match status" value="1"/>
</dbReference>
<dbReference type="Gene3D" id="1.10.287.130">
    <property type="match status" value="1"/>
</dbReference>
<dbReference type="Gene3D" id="3.40.50.2300">
    <property type="match status" value="2"/>
</dbReference>
<evidence type="ECO:0000256" key="11">
    <source>
        <dbReference type="ARBA" id="ARBA00022989"/>
    </source>
</evidence>
<keyword evidence="11" id="KW-1133">Transmembrane helix</keyword>
<evidence type="ECO:0000256" key="14">
    <source>
        <dbReference type="ARBA" id="ARBA00064003"/>
    </source>
</evidence>
<evidence type="ECO:0000256" key="6">
    <source>
        <dbReference type="ARBA" id="ARBA00022679"/>
    </source>
</evidence>
<keyword evidence="12" id="KW-0902">Two-component regulatory system</keyword>
<dbReference type="OrthoDB" id="5468627at2"/>
<dbReference type="Gene3D" id="3.30.565.10">
    <property type="entry name" value="Histidine kinase-like ATPase, C-terminal domain"/>
    <property type="match status" value="1"/>
</dbReference>
<comment type="subcellular location">
    <subcellularLocation>
        <location evidence="2">Cell membrane</location>
        <topology evidence="2">Multi-pass membrane protein</topology>
    </subcellularLocation>
</comment>
<dbReference type="PROSITE" id="PS50894">
    <property type="entry name" value="HPT"/>
    <property type="match status" value="1"/>
</dbReference>
<dbReference type="AlphaFoldDB" id="A0A1M7XVN1"/>
<evidence type="ECO:0000256" key="15">
    <source>
        <dbReference type="ARBA" id="ARBA00068150"/>
    </source>
</evidence>
<keyword evidence="4" id="KW-1003">Cell membrane</keyword>
<dbReference type="CDD" id="cd00156">
    <property type="entry name" value="REC"/>
    <property type="match status" value="1"/>
</dbReference>
<evidence type="ECO:0000256" key="5">
    <source>
        <dbReference type="ARBA" id="ARBA00022553"/>
    </source>
</evidence>
<dbReference type="EC" id="2.7.13.3" evidence="3"/>
<reference evidence="22 23" key="1">
    <citation type="submission" date="2016-12" db="EMBL/GenBank/DDBJ databases">
        <authorList>
            <person name="Song W.-J."/>
            <person name="Kurnit D.M."/>
        </authorList>
    </citation>
    <scope>NUCLEOTIDE SEQUENCE [LARGE SCALE GENOMIC DNA]</scope>
    <source>
        <strain evidence="22 23">DSM 18488</strain>
    </source>
</reference>
<dbReference type="PANTHER" id="PTHR45339">
    <property type="entry name" value="HYBRID SIGNAL TRANSDUCTION HISTIDINE KINASE J"/>
    <property type="match status" value="1"/>
</dbReference>
<keyword evidence="8" id="KW-0547">Nucleotide-binding</keyword>
<evidence type="ECO:0000259" key="19">
    <source>
        <dbReference type="PROSITE" id="PS50109"/>
    </source>
</evidence>
<evidence type="ECO:0000313" key="22">
    <source>
        <dbReference type="EMBL" id="SHO42692.1"/>
    </source>
</evidence>
<organism evidence="22 23">
    <name type="scientific">Desulfopila aestuarii DSM 18488</name>
    <dbReference type="NCBI Taxonomy" id="1121416"/>
    <lineage>
        <taxon>Bacteria</taxon>
        <taxon>Pseudomonadati</taxon>
        <taxon>Thermodesulfobacteriota</taxon>
        <taxon>Desulfobulbia</taxon>
        <taxon>Desulfobulbales</taxon>
        <taxon>Desulfocapsaceae</taxon>
        <taxon>Desulfopila</taxon>
    </lineage>
</organism>
<dbReference type="InterPro" id="IPR001789">
    <property type="entry name" value="Sig_transdc_resp-reg_receiver"/>
</dbReference>
<feature type="modified residue" description="4-aspartylphosphate" evidence="17">
    <location>
        <position position="361"/>
    </location>
</feature>
<evidence type="ECO:0000259" key="21">
    <source>
        <dbReference type="PROSITE" id="PS50894"/>
    </source>
</evidence>
<feature type="modified residue" description="Phosphohistidine" evidence="16">
    <location>
        <position position="663"/>
    </location>
</feature>
<evidence type="ECO:0000259" key="20">
    <source>
        <dbReference type="PROSITE" id="PS50110"/>
    </source>
</evidence>
<dbReference type="PROSITE" id="PS50109">
    <property type="entry name" value="HIS_KIN"/>
    <property type="match status" value="1"/>
</dbReference>
<dbReference type="CDD" id="cd00082">
    <property type="entry name" value="HisKA"/>
    <property type="match status" value="1"/>
</dbReference>
<dbReference type="InterPro" id="IPR036641">
    <property type="entry name" value="HPT_dom_sf"/>
</dbReference>
<evidence type="ECO:0000313" key="23">
    <source>
        <dbReference type="Proteomes" id="UP000184603"/>
    </source>
</evidence>
<evidence type="ECO:0000256" key="9">
    <source>
        <dbReference type="ARBA" id="ARBA00022777"/>
    </source>
</evidence>
<dbReference type="CDD" id="cd16922">
    <property type="entry name" value="HATPase_EvgS-ArcB-TorS-like"/>
    <property type="match status" value="1"/>
</dbReference>
<proteinExistence type="predicted"/>
<dbReference type="InterPro" id="IPR011006">
    <property type="entry name" value="CheY-like_superfamily"/>
</dbReference>
<evidence type="ECO:0000256" key="7">
    <source>
        <dbReference type="ARBA" id="ARBA00022692"/>
    </source>
</evidence>
<dbReference type="SUPFAM" id="SSF55874">
    <property type="entry name" value="ATPase domain of HSP90 chaperone/DNA topoisomerase II/histidine kinase"/>
    <property type="match status" value="1"/>
</dbReference>
<evidence type="ECO:0000256" key="8">
    <source>
        <dbReference type="ARBA" id="ARBA00022741"/>
    </source>
</evidence>
<dbReference type="RefSeq" id="WP_073611477.1">
    <property type="nucleotide sequence ID" value="NZ_FRFE01000001.1"/>
</dbReference>
<evidence type="ECO:0000256" key="12">
    <source>
        <dbReference type="ARBA" id="ARBA00023012"/>
    </source>
</evidence>
<comment type="subunit">
    <text evidence="14">At low DSF concentrations, interacts with RpfF.</text>
</comment>
<dbReference type="SMART" id="SM00448">
    <property type="entry name" value="REC"/>
    <property type="match status" value="2"/>
</dbReference>
<dbReference type="Gene3D" id="1.20.120.160">
    <property type="entry name" value="HPT domain"/>
    <property type="match status" value="1"/>
</dbReference>
<accession>A0A1M7XVN1</accession>
<evidence type="ECO:0000256" key="13">
    <source>
        <dbReference type="ARBA" id="ARBA00023136"/>
    </source>
</evidence>
<dbReference type="CDD" id="cd17546">
    <property type="entry name" value="REC_hyHK_CKI1_RcsC-like"/>
    <property type="match status" value="1"/>
</dbReference>
<dbReference type="Pfam" id="PF02518">
    <property type="entry name" value="HATPase_c"/>
    <property type="match status" value="1"/>
</dbReference>
<dbReference type="STRING" id="1121416.SAMN02745220_00096"/>
<evidence type="ECO:0000256" key="4">
    <source>
        <dbReference type="ARBA" id="ARBA00022475"/>
    </source>
</evidence>
<evidence type="ECO:0000256" key="18">
    <source>
        <dbReference type="SAM" id="Coils"/>
    </source>
</evidence>
<dbReference type="InterPro" id="IPR004358">
    <property type="entry name" value="Sig_transdc_His_kin-like_C"/>
</dbReference>
<evidence type="ECO:0000256" key="1">
    <source>
        <dbReference type="ARBA" id="ARBA00000085"/>
    </source>
</evidence>
<keyword evidence="9 22" id="KW-0418">Kinase</keyword>
<keyword evidence="10" id="KW-0067">ATP-binding</keyword>
<evidence type="ECO:0000256" key="17">
    <source>
        <dbReference type="PROSITE-ProRule" id="PRU00169"/>
    </source>
</evidence>
<keyword evidence="18" id="KW-0175">Coiled coil</keyword>
<evidence type="ECO:0000256" key="2">
    <source>
        <dbReference type="ARBA" id="ARBA00004651"/>
    </source>
</evidence>
<feature type="coiled-coil region" evidence="18">
    <location>
        <begin position="2"/>
        <end position="29"/>
    </location>
</feature>
<dbReference type="FunFam" id="1.10.287.130:FF:000002">
    <property type="entry name" value="Two-component osmosensing histidine kinase"/>
    <property type="match status" value="1"/>
</dbReference>
<dbReference type="SUPFAM" id="SSF52172">
    <property type="entry name" value="CheY-like"/>
    <property type="match status" value="2"/>
</dbReference>
<dbReference type="InterPro" id="IPR003594">
    <property type="entry name" value="HATPase_dom"/>
</dbReference>
<dbReference type="InterPro" id="IPR036890">
    <property type="entry name" value="HATPase_C_sf"/>
</dbReference>
<keyword evidence="13" id="KW-0472">Membrane</keyword>
<evidence type="ECO:0000256" key="10">
    <source>
        <dbReference type="ARBA" id="ARBA00022840"/>
    </source>
</evidence>
<dbReference type="SMART" id="SM00387">
    <property type="entry name" value="HATPase_c"/>
    <property type="match status" value="1"/>
</dbReference>
<dbReference type="Pfam" id="PF01627">
    <property type="entry name" value="Hpt"/>
    <property type="match status" value="1"/>
</dbReference>
<feature type="domain" description="Response regulatory" evidence="20">
    <location>
        <begin position="308"/>
        <end position="434"/>
    </location>
</feature>